<dbReference type="PROSITE" id="PS01188">
    <property type="entry name" value="ELO"/>
    <property type="match status" value="1"/>
</dbReference>
<evidence type="ECO:0000256" key="5">
    <source>
        <dbReference type="ARBA" id="ARBA00022832"/>
    </source>
</evidence>
<comment type="similarity">
    <text evidence="10">Belongs to the ELO family.</text>
</comment>
<evidence type="ECO:0000256" key="3">
    <source>
        <dbReference type="ARBA" id="ARBA00022679"/>
    </source>
</evidence>
<comment type="subcellular location">
    <subcellularLocation>
        <location evidence="1">Membrane</location>
        <topology evidence="1">Multi-pass membrane protein</topology>
    </subcellularLocation>
</comment>
<keyword evidence="2 10" id="KW-0444">Lipid biosynthesis</keyword>
<evidence type="ECO:0000256" key="2">
    <source>
        <dbReference type="ARBA" id="ARBA00022516"/>
    </source>
</evidence>
<dbReference type="AlphaFoldDB" id="A0A7S1TK56"/>
<sequence length="274" mass="31583">MEAVRPYVEQLDAVVNKYWTQALGPQHELSKALPYVNPTIGLGFFTGYLLFVTVLCPIMYASGFKVSLKPVMRLYNLFMVVLSTYMGTYALYLAYHSNSSVWCVPLASGDAGAEMAKLVWIFTYSKTLEFFDSVSMAVEGRWRQLSFLHVYHHVSILAYWYAILWMAPGSDAYFSLAINSYIHVIMYGYYLLASFGYSPWWKFYITRMQILQFCSFVGQSIYVGYIRNDCDFPPLLAKGLMWYMFTLIALFLNFLIVNQYSKRSKKSGAVKKSQ</sequence>
<evidence type="ECO:0000313" key="11">
    <source>
        <dbReference type="EMBL" id="CAD9239100.1"/>
    </source>
</evidence>
<reference evidence="11" key="1">
    <citation type="submission" date="2021-01" db="EMBL/GenBank/DDBJ databases">
        <authorList>
            <person name="Corre E."/>
            <person name="Pelletier E."/>
            <person name="Niang G."/>
            <person name="Scheremetjew M."/>
            <person name="Finn R."/>
            <person name="Kale V."/>
            <person name="Holt S."/>
            <person name="Cochrane G."/>
            <person name="Meng A."/>
            <person name="Brown T."/>
            <person name="Cohen L."/>
        </authorList>
    </citation>
    <scope>NUCLEOTIDE SEQUENCE</scope>
    <source>
        <strain evidence="11">CCMP3124</strain>
    </source>
</reference>
<dbReference type="GO" id="GO:0005789">
    <property type="term" value="C:endoplasmic reticulum membrane"/>
    <property type="evidence" value="ECO:0007669"/>
    <property type="project" value="TreeGrafter"/>
</dbReference>
<dbReference type="PANTHER" id="PTHR11157">
    <property type="entry name" value="FATTY ACID ACYL TRANSFERASE-RELATED"/>
    <property type="match status" value="1"/>
</dbReference>
<dbReference type="GO" id="GO:0019367">
    <property type="term" value="P:fatty acid elongation, saturated fatty acid"/>
    <property type="evidence" value="ECO:0007669"/>
    <property type="project" value="TreeGrafter"/>
</dbReference>
<dbReference type="EC" id="2.3.1.-" evidence="10"/>
<keyword evidence="7 10" id="KW-0443">Lipid metabolism</keyword>
<dbReference type="GO" id="GO:0009922">
    <property type="term" value="F:fatty acid elongase activity"/>
    <property type="evidence" value="ECO:0007669"/>
    <property type="project" value="InterPro"/>
</dbReference>
<evidence type="ECO:0000256" key="8">
    <source>
        <dbReference type="ARBA" id="ARBA00023136"/>
    </source>
</evidence>
<evidence type="ECO:0000256" key="9">
    <source>
        <dbReference type="ARBA" id="ARBA00023160"/>
    </source>
</evidence>
<feature type="transmembrane region" description="Helical" evidence="10">
    <location>
        <begin position="40"/>
        <end position="62"/>
    </location>
</feature>
<dbReference type="InterPro" id="IPR002076">
    <property type="entry name" value="ELO_fam"/>
</dbReference>
<comment type="catalytic activity">
    <reaction evidence="10">
        <text>an acyl-CoA + malonyl-CoA + H(+) = a 3-oxoacyl-CoA + CO2 + CoA</text>
        <dbReference type="Rhea" id="RHEA:50252"/>
        <dbReference type="ChEBI" id="CHEBI:15378"/>
        <dbReference type="ChEBI" id="CHEBI:16526"/>
        <dbReference type="ChEBI" id="CHEBI:57287"/>
        <dbReference type="ChEBI" id="CHEBI:57384"/>
        <dbReference type="ChEBI" id="CHEBI:58342"/>
        <dbReference type="ChEBI" id="CHEBI:90726"/>
    </reaction>
    <physiologicalReaction direction="left-to-right" evidence="10">
        <dbReference type="Rhea" id="RHEA:50253"/>
    </physiologicalReaction>
</comment>
<dbReference type="Pfam" id="PF01151">
    <property type="entry name" value="ELO"/>
    <property type="match status" value="1"/>
</dbReference>
<feature type="transmembrane region" description="Helical" evidence="10">
    <location>
        <begin position="150"/>
        <end position="167"/>
    </location>
</feature>
<protein>
    <recommendedName>
        <fullName evidence="10">Elongation of fatty acids protein</fullName>
        <ecNumber evidence="10">2.3.1.-</ecNumber>
    </recommendedName>
</protein>
<accession>A0A7S1TK56</accession>
<dbReference type="EMBL" id="HBGI01001289">
    <property type="protein sequence ID" value="CAD9239100.1"/>
    <property type="molecule type" value="Transcribed_RNA"/>
</dbReference>
<keyword evidence="4 10" id="KW-0812">Transmembrane</keyword>
<feature type="transmembrane region" description="Helical" evidence="10">
    <location>
        <begin position="74"/>
        <end position="95"/>
    </location>
</feature>
<evidence type="ECO:0000256" key="1">
    <source>
        <dbReference type="ARBA" id="ARBA00004141"/>
    </source>
</evidence>
<evidence type="ECO:0000256" key="4">
    <source>
        <dbReference type="ARBA" id="ARBA00022692"/>
    </source>
</evidence>
<evidence type="ECO:0000256" key="10">
    <source>
        <dbReference type="RuleBase" id="RU361115"/>
    </source>
</evidence>
<keyword evidence="6 10" id="KW-1133">Transmembrane helix</keyword>
<keyword evidence="9 10" id="KW-0275">Fatty acid biosynthesis</keyword>
<dbReference type="GO" id="GO:0042761">
    <property type="term" value="P:very long-chain fatty acid biosynthetic process"/>
    <property type="evidence" value="ECO:0007669"/>
    <property type="project" value="TreeGrafter"/>
</dbReference>
<proteinExistence type="inferred from homology"/>
<keyword evidence="3 10" id="KW-0808">Transferase</keyword>
<feature type="transmembrane region" description="Helical" evidence="10">
    <location>
        <begin position="173"/>
        <end position="192"/>
    </location>
</feature>
<evidence type="ECO:0000256" key="6">
    <source>
        <dbReference type="ARBA" id="ARBA00022989"/>
    </source>
</evidence>
<feature type="transmembrane region" description="Helical" evidence="10">
    <location>
        <begin position="204"/>
        <end position="225"/>
    </location>
</feature>
<dbReference type="PANTHER" id="PTHR11157:SF126">
    <property type="entry name" value="ELONGATION OF VERY LONG CHAIN FATTY ACIDS PROTEIN"/>
    <property type="match status" value="1"/>
</dbReference>
<dbReference type="GO" id="GO:0034625">
    <property type="term" value="P:fatty acid elongation, monounsaturated fatty acid"/>
    <property type="evidence" value="ECO:0007669"/>
    <property type="project" value="TreeGrafter"/>
</dbReference>
<keyword evidence="8 10" id="KW-0472">Membrane</keyword>
<name>A0A7S1TK56_9RHOD</name>
<feature type="transmembrane region" description="Helical" evidence="10">
    <location>
        <begin position="240"/>
        <end position="257"/>
    </location>
</feature>
<dbReference type="GO" id="GO:0034626">
    <property type="term" value="P:fatty acid elongation, polyunsaturated fatty acid"/>
    <property type="evidence" value="ECO:0007669"/>
    <property type="project" value="TreeGrafter"/>
</dbReference>
<organism evidence="11">
    <name type="scientific">Erythrolobus australicus</name>
    <dbReference type="NCBI Taxonomy" id="1077150"/>
    <lineage>
        <taxon>Eukaryota</taxon>
        <taxon>Rhodophyta</taxon>
        <taxon>Bangiophyceae</taxon>
        <taxon>Porphyridiales</taxon>
        <taxon>Porphyridiaceae</taxon>
        <taxon>Erythrolobus</taxon>
    </lineage>
</organism>
<evidence type="ECO:0000256" key="7">
    <source>
        <dbReference type="ARBA" id="ARBA00023098"/>
    </source>
</evidence>
<keyword evidence="5 10" id="KW-0276">Fatty acid metabolism</keyword>
<dbReference type="InterPro" id="IPR030457">
    <property type="entry name" value="ELO_CS"/>
</dbReference>
<dbReference type="GO" id="GO:0030148">
    <property type="term" value="P:sphingolipid biosynthetic process"/>
    <property type="evidence" value="ECO:0007669"/>
    <property type="project" value="TreeGrafter"/>
</dbReference>
<gene>
    <name evidence="11" type="ORF">EAUS1353_LOCUS832</name>
</gene>